<keyword evidence="1" id="KW-0472">Membrane</keyword>
<feature type="transmembrane region" description="Helical" evidence="1">
    <location>
        <begin position="7"/>
        <end position="26"/>
    </location>
</feature>
<sequence>MKNLDLTLILTSIVCLLPIIPGLVLYDQLPDQLIIHWNASGQPDGYAPKNIVLFGMPLLFCGLNIFLQFVLRTDPKINNASVMLVAFSKWIIPIIGIIVMSLTLLAGLGMDVPINVVIPIVIGMIFVVIGNFLPKSKQSYTVGIRLPWTLNSEENWNRTHRLAGYLWMAGGVVLILSAFLTPAWMFAVLMSAIIVMVAIPFAYSYSLYRKGV</sequence>
<dbReference type="InterPro" id="IPR012867">
    <property type="entry name" value="DUF1648"/>
</dbReference>
<dbReference type="PANTHER" id="PTHR37810">
    <property type="entry name" value="IMMUNITY PROTEIN SDPI"/>
    <property type="match status" value="1"/>
</dbReference>
<dbReference type="PANTHER" id="PTHR37810:SF5">
    <property type="entry name" value="IMMUNITY PROTEIN SDPI"/>
    <property type="match status" value="1"/>
</dbReference>
<feature type="transmembrane region" description="Helical" evidence="1">
    <location>
        <begin position="112"/>
        <end position="133"/>
    </location>
</feature>
<feature type="transmembrane region" description="Helical" evidence="1">
    <location>
        <begin position="83"/>
        <end position="106"/>
    </location>
</feature>
<dbReference type="InterPro" id="IPR026272">
    <property type="entry name" value="SdpI"/>
</dbReference>
<dbReference type="Pfam" id="PF13630">
    <property type="entry name" value="SdpI"/>
    <property type="match status" value="1"/>
</dbReference>
<feature type="domain" description="DUF1648" evidence="2">
    <location>
        <begin position="13"/>
        <end position="60"/>
    </location>
</feature>
<evidence type="ECO:0000259" key="2">
    <source>
        <dbReference type="Pfam" id="PF07853"/>
    </source>
</evidence>
<dbReference type="EMBL" id="JAWDKB010000003">
    <property type="protein sequence ID" value="MDV0443555.1"/>
    <property type="molecule type" value="Genomic_DNA"/>
</dbReference>
<gene>
    <name evidence="3" type="primary">sdpI</name>
    <name evidence="3" type="ORF">McpCs1_09330</name>
</gene>
<comment type="caution">
    <text evidence="3">The sequence shown here is derived from an EMBL/GenBank/DDBJ whole genome shotgun (WGS) entry which is preliminary data.</text>
</comment>
<dbReference type="Proteomes" id="UP001283212">
    <property type="component" value="Unassembled WGS sequence"/>
</dbReference>
<accession>A0AAE4SDG2</accession>
<organism evidence="3 4">
    <name type="scientific">Methanorbis rubei</name>
    <dbReference type="NCBI Taxonomy" id="3028300"/>
    <lineage>
        <taxon>Archaea</taxon>
        <taxon>Methanobacteriati</taxon>
        <taxon>Methanobacteriota</taxon>
        <taxon>Stenosarchaea group</taxon>
        <taxon>Methanomicrobia</taxon>
        <taxon>Methanomicrobiales</taxon>
        <taxon>Methanocorpusculaceae</taxon>
        <taxon>Methanorbis</taxon>
    </lineage>
</organism>
<protein>
    <submittedName>
        <fullName evidence="3">Immunity protein SdpI</fullName>
    </submittedName>
</protein>
<dbReference type="PIRSF" id="PIRSF038959">
    <property type="entry name" value="SdpI"/>
    <property type="match status" value="1"/>
</dbReference>
<reference evidence="3 4" key="1">
    <citation type="submission" date="2023-06" db="EMBL/GenBank/DDBJ databases">
        <title>Genome sequence of Methancorpusculaceae sp. Cs1.</title>
        <authorList>
            <person name="Protasov E."/>
            <person name="Platt K."/>
            <person name="Poehlein A."/>
            <person name="Daniel R."/>
            <person name="Brune A."/>
        </authorList>
    </citation>
    <scope>NUCLEOTIDE SEQUENCE [LARGE SCALE GENOMIC DNA]</scope>
    <source>
        <strain evidence="3 4">Cs1</strain>
    </source>
</reference>
<dbReference type="GO" id="GO:0009636">
    <property type="term" value="P:response to toxic substance"/>
    <property type="evidence" value="ECO:0007669"/>
    <property type="project" value="TreeGrafter"/>
</dbReference>
<dbReference type="Pfam" id="PF07853">
    <property type="entry name" value="DUF1648"/>
    <property type="match status" value="1"/>
</dbReference>
<feature type="transmembrane region" description="Helical" evidence="1">
    <location>
        <begin position="186"/>
        <end position="208"/>
    </location>
</feature>
<keyword evidence="1" id="KW-0812">Transmembrane</keyword>
<keyword evidence="4" id="KW-1185">Reference proteome</keyword>
<dbReference type="AlphaFoldDB" id="A0AAE4SDG2"/>
<evidence type="ECO:0000256" key="1">
    <source>
        <dbReference type="SAM" id="Phobius"/>
    </source>
</evidence>
<evidence type="ECO:0000313" key="4">
    <source>
        <dbReference type="Proteomes" id="UP001283212"/>
    </source>
</evidence>
<dbReference type="RefSeq" id="WP_338096078.1">
    <property type="nucleotide sequence ID" value="NZ_JAWDKB010000003.1"/>
</dbReference>
<proteinExistence type="predicted"/>
<keyword evidence="1" id="KW-1133">Transmembrane helix</keyword>
<feature type="transmembrane region" description="Helical" evidence="1">
    <location>
        <begin position="162"/>
        <end position="180"/>
    </location>
</feature>
<evidence type="ECO:0000313" key="3">
    <source>
        <dbReference type="EMBL" id="MDV0443555.1"/>
    </source>
</evidence>
<feature type="transmembrane region" description="Helical" evidence="1">
    <location>
        <begin position="51"/>
        <end position="71"/>
    </location>
</feature>
<dbReference type="InterPro" id="IPR025962">
    <property type="entry name" value="SdpI/YhfL"/>
</dbReference>
<name>A0AAE4SDG2_9EURY</name>